<keyword evidence="1" id="KW-0812">Transmembrane</keyword>
<feature type="transmembrane region" description="Helical" evidence="1">
    <location>
        <begin position="37"/>
        <end position="57"/>
    </location>
</feature>
<dbReference type="KEGG" id="mgel:G5B37_09280"/>
<dbReference type="Pfam" id="PF13858">
    <property type="entry name" value="DUF4199"/>
    <property type="match status" value="1"/>
</dbReference>
<keyword evidence="1" id="KW-1133">Transmembrane helix</keyword>
<proteinExistence type="predicted"/>
<evidence type="ECO:0000313" key="3">
    <source>
        <dbReference type="Proteomes" id="UP000505306"/>
    </source>
</evidence>
<gene>
    <name evidence="2" type="ORF">G5B37_09280</name>
</gene>
<feature type="transmembrane region" description="Helical" evidence="1">
    <location>
        <begin position="141"/>
        <end position="165"/>
    </location>
</feature>
<sequence length="168" mass="18583">MKNTVLKYGLYALGTAAGLFALALLLGKGLDYTVQEIIGYTSMAISLIFVFFGIRYYRDHENNGKVSFLKALGIGILISFFAAVGFGVIDYLFTTVINPDFAVEYEAKMIADMKANLTPEDFKIQKEALQQQMKEYGGSGFMAFMMFAAVAMMGFIISLISAIILQRK</sequence>
<dbReference type="InterPro" id="IPR025250">
    <property type="entry name" value="DUF4199"/>
</dbReference>
<keyword evidence="1" id="KW-0472">Membrane</keyword>
<evidence type="ECO:0000256" key="1">
    <source>
        <dbReference type="SAM" id="Phobius"/>
    </source>
</evidence>
<keyword evidence="3" id="KW-1185">Reference proteome</keyword>
<dbReference type="EMBL" id="CP049057">
    <property type="protein sequence ID" value="QIE59745.1"/>
    <property type="molecule type" value="Genomic_DNA"/>
</dbReference>
<accession>A0A6G6GMD5</accession>
<feature type="transmembrane region" description="Helical" evidence="1">
    <location>
        <begin position="69"/>
        <end position="93"/>
    </location>
</feature>
<evidence type="ECO:0000313" key="2">
    <source>
        <dbReference type="EMBL" id="QIE59745.1"/>
    </source>
</evidence>
<organism evidence="2 3">
    <name type="scientific">Rasiella rasia</name>
    <dbReference type="NCBI Taxonomy" id="2744027"/>
    <lineage>
        <taxon>Bacteria</taxon>
        <taxon>Pseudomonadati</taxon>
        <taxon>Bacteroidota</taxon>
        <taxon>Flavobacteriia</taxon>
        <taxon>Flavobacteriales</taxon>
        <taxon>Flavobacteriaceae</taxon>
        <taxon>Rasiella</taxon>
    </lineage>
</organism>
<dbReference type="AlphaFoldDB" id="A0A6G6GMD5"/>
<dbReference type="RefSeq" id="WP_164679758.1">
    <property type="nucleotide sequence ID" value="NZ_CP049057.1"/>
</dbReference>
<name>A0A6G6GMD5_9FLAO</name>
<protein>
    <submittedName>
        <fullName evidence="2">DUF4199 domain-containing protein</fullName>
    </submittedName>
</protein>
<dbReference type="Proteomes" id="UP000505306">
    <property type="component" value="Chromosome"/>
</dbReference>
<reference evidence="2 3" key="1">
    <citation type="submission" date="2020-02" db="EMBL/GenBank/DDBJ databases">
        <title>Complete genome sequence of Flavobacteriaceae bacterium.</title>
        <authorList>
            <person name="Kim S.-J."/>
            <person name="Kim Y.-S."/>
            <person name="Kim K.-H."/>
        </authorList>
    </citation>
    <scope>NUCLEOTIDE SEQUENCE [LARGE SCALE GENOMIC DNA]</scope>
    <source>
        <strain evidence="2 3">RR4-40</strain>
    </source>
</reference>